<feature type="transmembrane region" description="Helical" evidence="13">
    <location>
        <begin position="20"/>
        <end position="40"/>
    </location>
</feature>
<dbReference type="PANTHER" id="PTHR43298:SF2">
    <property type="entry name" value="FMN_FAD EXPORTER YEEO-RELATED"/>
    <property type="match status" value="1"/>
</dbReference>
<keyword evidence="5" id="KW-0813">Transport</keyword>
<feature type="transmembrane region" description="Helical" evidence="13">
    <location>
        <begin position="139"/>
        <end position="158"/>
    </location>
</feature>
<dbReference type="Proteomes" id="UP001056429">
    <property type="component" value="Unassembled WGS sequence"/>
</dbReference>
<name>A0A9J6P327_9CLOT</name>
<keyword evidence="9 13" id="KW-1133">Transmembrane helix</keyword>
<feature type="transmembrane region" description="Helical" evidence="13">
    <location>
        <begin position="291"/>
        <end position="313"/>
    </location>
</feature>
<protein>
    <recommendedName>
        <fullName evidence="4">Probable multidrug resistance protein NorM</fullName>
    </recommendedName>
    <alternativeName>
        <fullName evidence="12">Multidrug-efflux transporter</fullName>
    </alternativeName>
</protein>
<evidence type="ECO:0000256" key="5">
    <source>
        <dbReference type="ARBA" id="ARBA00022448"/>
    </source>
</evidence>
<keyword evidence="15" id="KW-1185">Reference proteome</keyword>
<evidence type="ECO:0000256" key="9">
    <source>
        <dbReference type="ARBA" id="ARBA00022989"/>
    </source>
</evidence>
<comment type="function">
    <text evidence="1">Multidrug efflux pump.</text>
</comment>
<evidence type="ECO:0000256" key="13">
    <source>
        <dbReference type="SAM" id="Phobius"/>
    </source>
</evidence>
<comment type="caution">
    <text evidence="14">The sequence shown here is derived from an EMBL/GenBank/DDBJ whole genome shotgun (WGS) entry which is preliminary data.</text>
</comment>
<evidence type="ECO:0000256" key="8">
    <source>
        <dbReference type="ARBA" id="ARBA00022692"/>
    </source>
</evidence>
<dbReference type="InterPro" id="IPR050222">
    <property type="entry name" value="MATE_MdtK"/>
</dbReference>
<dbReference type="PANTHER" id="PTHR43298">
    <property type="entry name" value="MULTIDRUG RESISTANCE PROTEIN NORM-RELATED"/>
    <property type="match status" value="1"/>
</dbReference>
<evidence type="ECO:0000313" key="14">
    <source>
        <dbReference type="EMBL" id="MCM1991154.1"/>
    </source>
</evidence>
<dbReference type="EMBL" id="JAGSOJ010000003">
    <property type="protein sequence ID" value="MCM1991154.1"/>
    <property type="molecule type" value="Genomic_DNA"/>
</dbReference>
<keyword evidence="11 13" id="KW-0472">Membrane</keyword>
<evidence type="ECO:0000256" key="12">
    <source>
        <dbReference type="ARBA" id="ARBA00031636"/>
    </source>
</evidence>
<keyword evidence="10" id="KW-0406">Ion transport</keyword>
<organism evidence="14 15">
    <name type="scientific">Oceanirhabdus seepicola</name>
    <dbReference type="NCBI Taxonomy" id="2828781"/>
    <lineage>
        <taxon>Bacteria</taxon>
        <taxon>Bacillati</taxon>
        <taxon>Bacillota</taxon>
        <taxon>Clostridia</taxon>
        <taxon>Eubacteriales</taxon>
        <taxon>Clostridiaceae</taxon>
        <taxon>Oceanirhabdus</taxon>
    </lineage>
</organism>
<evidence type="ECO:0000256" key="2">
    <source>
        <dbReference type="ARBA" id="ARBA00004651"/>
    </source>
</evidence>
<comment type="subcellular location">
    <subcellularLocation>
        <location evidence="2">Cell membrane</location>
        <topology evidence="2">Multi-pass membrane protein</topology>
    </subcellularLocation>
</comment>
<comment type="similarity">
    <text evidence="3">Belongs to the multi antimicrobial extrusion (MATE) (TC 2.A.66.1) family.</text>
</comment>
<dbReference type="NCBIfam" id="TIGR00797">
    <property type="entry name" value="matE"/>
    <property type="match status" value="1"/>
</dbReference>
<dbReference type="InterPro" id="IPR048279">
    <property type="entry name" value="MdtK-like"/>
</dbReference>
<dbReference type="InterPro" id="IPR002528">
    <property type="entry name" value="MATE_fam"/>
</dbReference>
<gene>
    <name evidence="14" type="ORF">KDK92_15580</name>
</gene>
<feature type="transmembrane region" description="Helical" evidence="13">
    <location>
        <begin position="52"/>
        <end position="81"/>
    </location>
</feature>
<sequence length="456" mass="49158">MKNKRKRNRDLLTGSVGKHLLRMTLPTIGGMLAFTIFNITDTLFVSKLGTNALAAMGFTFPIVMIVGAFSSGISIGAASVLARAMGKKDHHLMNRIATDGILLSVLSVIFISTIGLLTMDPLFTMLGATQETLPLVKEYMTVWYIGVVAVVMPPVGDSAMRAMGDMIRPFIVMMVCALLNIILDPILIFGLFGFPKMGMAGAALATVISRVAGMITTLSFVHFHYGLIDFKYKDFKELISSWSKILHVGIPSAVVRLFPQLVRTALTKMAATVGGTVAVAAIATGTRVESFATVVSMAIGTALVPIIGQNWGAKKYDRVNETRKIVNKTAVIYGIIIFLIALPLAEPVSKIFTDNPKVLELTKWYLWIVLFASGGLNLYNWTSGELNSVGKPLWVMVINIAGSVVILIPALFIGSKIYGYVGMLVGLGIGQIIIGAVAVKIGKKELKGENEILIEC</sequence>
<reference evidence="14" key="1">
    <citation type="journal article" date="2021" name="mSystems">
        <title>Bacteria and Archaea Synergistically Convert Glycine Betaine to Biogenic Methane in the Formosa Cold Seep of the South China Sea.</title>
        <authorList>
            <person name="Li L."/>
            <person name="Zhang W."/>
            <person name="Zhang S."/>
            <person name="Song L."/>
            <person name="Sun Q."/>
            <person name="Zhang H."/>
            <person name="Xiang H."/>
            <person name="Dong X."/>
        </authorList>
    </citation>
    <scope>NUCLEOTIDE SEQUENCE</scope>
    <source>
        <strain evidence="14">ZWT</strain>
    </source>
</reference>
<evidence type="ECO:0000256" key="11">
    <source>
        <dbReference type="ARBA" id="ARBA00023136"/>
    </source>
</evidence>
<dbReference type="GO" id="GO:0042910">
    <property type="term" value="F:xenobiotic transmembrane transporter activity"/>
    <property type="evidence" value="ECO:0007669"/>
    <property type="project" value="InterPro"/>
</dbReference>
<evidence type="ECO:0000256" key="10">
    <source>
        <dbReference type="ARBA" id="ARBA00023065"/>
    </source>
</evidence>
<dbReference type="GO" id="GO:0015297">
    <property type="term" value="F:antiporter activity"/>
    <property type="evidence" value="ECO:0007669"/>
    <property type="project" value="UniProtKB-KW"/>
</dbReference>
<feature type="transmembrane region" description="Helical" evidence="13">
    <location>
        <begin position="170"/>
        <end position="194"/>
    </location>
</feature>
<dbReference type="PIRSF" id="PIRSF006603">
    <property type="entry name" value="DinF"/>
    <property type="match status" value="1"/>
</dbReference>
<evidence type="ECO:0000256" key="6">
    <source>
        <dbReference type="ARBA" id="ARBA00022449"/>
    </source>
</evidence>
<evidence type="ECO:0000256" key="3">
    <source>
        <dbReference type="ARBA" id="ARBA00010199"/>
    </source>
</evidence>
<feature type="transmembrane region" description="Helical" evidence="13">
    <location>
        <begin position="325"/>
        <end position="344"/>
    </location>
</feature>
<proteinExistence type="inferred from homology"/>
<dbReference type="RefSeq" id="WP_250860262.1">
    <property type="nucleotide sequence ID" value="NZ_JAGSOJ010000003.1"/>
</dbReference>
<evidence type="ECO:0000256" key="1">
    <source>
        <dbReference type="ARBA" id="ARBA00003408"/>
    </source>
</evidence>
<keyword evidence="8 13" id="KW-0812">Transmembrane</keyword>
<evidence type="ECO:0000256" key="4">
    <source>
        <dbReference type="ARBA" id="ARBA00020268"/>
    </source>
</evidence>
<dbReference type="Pfam" id="PF01554">
    <property type="entry name" value="MatE"/>
    <property type="match status" value="2"/>
</dbReference>
<reference evidence="14" key="2">
    <citation type="submission" date="2021-04" db="EMBL/GenBank/DDBJ databases">
        <authorList>
            <person name="Dong X."/>
        </authorList>
    </citation>
    <scope>NUCLEOTIDE SEQUENCE</scope>
    <source>
        <strain evidence="14">ZWT</strain>
    </source>
</reference>
<feature type="transmembrane region" description="Helical" evidence="13">
    <location>
        <begin position="364"/>
        <end position="381"/>
    </location>
</feature>
<keyword evidence="6" id="KW-0050">Antiport</keyword>
<feature type="transmembrane region" description="Helical" evidence="13">
    <location>
        <begin position="418"/>
        <end position="439"/>
    </location>
</feature>
<accession>A0A9J6P327</accession>
<evidence type="ECO:0000313" key="15">
    <source>
        <dbReference type="Proteomes" id="UP001056429"/>
    </source>
</evidence>
<evidence type="ECO:0000256" key="7">
    <source>
        <dbReference type="ARBA" id="ARBA00022475"/>
    </source>
</evidence>
<dbReference type="GO" id="GO:0005886">
    <property type="term" value="C:plasma membrane"/>
    <property type="evidence" value="ECO:0007669"/>
    <property type="project" value="UniProtKB-SubCell"/>
</dbReference>
<feature type="transmembrane region" description="Helical" evidence="13">
    <location>
        <begin position="265"/>
        <end position="285"/>
    </location>
</feature>
<dbReference type="AlphaFoldDB" id="A0A9J6P327"/>
<feature type="transmembrane region" description="Helical" evidence="13">
    <location>
        <begin position="393"/>
        <end position="412"/>
    </location>
</feature>
<dbReference type="GO" id="GO:0006811">
    <property type="term" value="P:monoatomic ion transport"/>
    <property type="evidence" value="ECO:0007669"/>
    <property type="project" value="UniProtKB-KW"/>
</dbReference>
<feature type="transmembrane region" description="Helical" evidence="13">
    <location>
        <begin position="200"/>
        <end position="223"/>
    </location>
</feature>
<feature type="transmembrane region" description="Helical" evidence="13">
    <location>
        <begin position="101"/>
        <end position="119"/>
    </location>
</feature>
<keyword evidence="7" id="KW-1003">Cell membrane</keyword>